<name>A0A8T0D5T2_9TREM</name>
<evidence type="ECO:0000256" key="1">
    <source>
        <dbReference type="ARBA" id="ARBA00022737"/>
    </source>
</evidence>
<dbReference type="OrthoDB" id="442428at2759"/>
<dbReference type="PANTHER" id="PTHR23050">
    <property type="entry name" value="CALCIUM BINDING PROTEIN"/>
    <property type="match status" value="1"/>
</dbReference>
<evidence type="ECO:0000313" key="4">
    <source>
        <dbReference type="EMBL" id="KAF8563205.1"/>
    </source>
</evidence>
<gene>
    <name evidence="4" type="ORF">P879_08734</name>
</gene>
<evidence type="ECO:0000259" key="3">
    <source>
        <dbReference type="PROSITE" id="PS50222"/>
    </source>
</evidence>
<evidence type="ECO:0000313" key="5">
    <source>
        <dbReference type="Proteomes" id="UP000699462"/>
    </source>
</evidence>
<keyword evidence="5" id="KW-1185">Reference proteome</keyword>
<dbReference type="AlphaFoldDB" id="A0A8T0D5T2"/>
<dbReference type="PROSITE" id="PS00018">
    <property type="entry name" value="EF_HAND_1"/>
    <property type="match status" value="2"/>
</dbReference>
<dbReference type="InterPro" id="IPR002048">
    <property type="entry name" value="EF_hand_dom"/>
</dbReference>
<accession>A0A8T0D5T2</accession>
<dbReference type="InterPro" id="IPR011992">
    <property type="entry name" value="EF-hand-dom_pair"/>
</dbReference>
<dbReference type="Gene3D" id="1.10.238.10">
    <property type="entry name" value="EF-hand"/>
    <property type="match status" value="1"/>
</dbReference>
<comment type="caution">
    <text evidence="4">The sequence shown here is derived from an EMBL/GenBank/DDBJ whole genome shotgun (WGS) entry which is preliminary data.</text>
</comment>
<dbReference type="CDD" id="cd00051">
    <property type="entry name" value="EFh"/>
    <property type="match status" value="1"/>
</dbReference>
<keyword evidence="2" id="KW-0106">Calcium</keyword>
<dbReference type="PROSITE" id="PS50222">
    <property type="entry name" value="EF_HAND_2"/>
    <property type="match status" value="2"/>
</dbReference>
<dbReference type="SMART" id="SM00054">
    <property type="entry name" value="EFh"/>
    <property type="match status" value="2"/>
</dbReference>
<dbReference type="InterPro" id="IPR018247">
    <property type="entry name" value="EF_Hand_1_Ca_BS"/>
</dbReference>
<dbReference type="SUPFAM" id="SSF47473">
    <property type="entry name" value="EF-hand"/>
    <property type="match status" value="1"/>
</dbReference>
<sequence length="137" mass="15735">MDKILGLRLPWRTLQPRLVASRANHMVEYGTTFLQLQISHNLTSAPLSVTEELYKNRDILEGIFRAMDVDNSGQISLKEFKNACMCLPNRSNLDDESITDLAKSIDINKDGQIDFNEFLEAFRLVEMEVEREEQGND</sequence>
<feature type="domain" description="EF-hand" evidence="3">
    <location>
        <begin position="93"/>
        <end position="128"/>
    </location>
</feature>
<dbReference type="Pfam" id="PF13499">
    <property type="entry name" value="EF-hand_7"/>
    <property type="match status" value="1"/>
</dbReference>
<reference evidence="4 5" key="1">
    <citation type="submission" date="2019-07" db="EMBL/GenBank/DDBJ databases">
        <title>Annotation for the trematode Paragonimus westermani.</title>
        <authorList>
            <person name="Choi Y.-J."/>
        </authorList>
    </citation>
    <scope>NUCLEOTIDE SEQUENCE [LARGE SCALE GENOMIC DNA]</scope>
    <source>
        <strain evidence="4">180907_Pwestermani</strain>
    </source>
</reference>
<keyword evidence="1" id="KW-0677">Repeat</keyword>
<organism evidence="4 5">
    <name type="scientific">Paragonimus westermani</name>
    <dbReference type="NCBI Taxonomy" id="34504"/>
    <lineage>
        <taxon>Eukaryota</taxon>
        <taxon>Metazoa</taxon>
        <taxon>Spiralia</taxon>
        <taxon>Lophotrochozoa</taxon>
        <taxon>Platyhelminthes</taxon>
        <taxon>Trematoda</taxon>
        <taxon>Digenea</taxon>
        <taxon>Plagiorchiida</taxon>
        <taxon>Troglotremata</taxon>
        <taxon>Troglotrematidae</taxon>
        <taxon>Paragonimus</taxon>
    </lineage>
</organism>
<dbReference type="Proteomes" id="UP000699462">
    <property type="component" value="Unassembled WGS sequence"/>
</dbReference>
<dbReference type="GO" id="GO:0005509">
    <property type="term" value="F:calcium ion binding"/>
    <property type="evidence" value="ECO:0007669"/>
    <property type="project" value="InterPro"/>
</dbReference>
<dbReference type="InterPro" id="IPR050145">
    <property type="entry name" value="Centrin_CML-like"/>
</dbReference>
<proteinExistence type="predicted"/>
<dbReference type="EMBL" id="JTDF01013540">
    <property type="protein sequence ID" value="KAF8563205.1"/>
    <property type="molecule type" value="Genomic_DNA"/>
</dbReference>
<feature type="domain" description="EF-hand" evidence="3">
    <location>
        <begin position="55"/>
        <end position="90"/>
    </location>
</feature>
<evidence type="ECO:0000256" key="2">
    <source>
        <dbReference type="ARBA" id="ARBA00022837"/>
    </source>
</evidence>
<protein>
    <recommendedName>
        <fullName evidence="3">EF-hand domain-containing protein</fullName>
    </recommendedName>
</protein>